<comment type="caution">
    <text evidence="1">The sequence shown here is derived from an EMBL/GenBank/DDBJ whole genome shotgun (WGS) entry which is preliminary data.</text>
</comment>
<dbReference type="EMBL" id="BARS01047590">
    <property type="protein sequence ID" value="GAG28610.1"/>
    <property type="molecule type" value="Genomic_DNA"/>
</dbReference>
<protein>
    <recommendedName>
        <fullName evidence="2">Squalene cyclase C-terminal domain-containing protein</fullName>
    </recommendedName>
</protein>
<evidence type="ECO:0000313" key="1">
    <source>
        <dbReference type="EMBL" id="GAG28610.1"/>
    </source>
</evidence>
<feature type="non-terminal residue" evidence="1">
    <location>
        <position position="198"/>
    </location>
</feature>
<gene>
    <name evidence="1" type="ORF">S01H1_71465</name>
</gene>
<proteinExistence type="predicted"/>
<accession>X0WDA2</accession>
<dbReference type="CDD" id="cd00688">
    <property type="entry name" value="ISOPREN_C2_like"/>
    <property type="match status" value="1"/>
</dbReference>
<dbReference type="AlphaFoldDB" id="X0WDA2"/>
<evidence type="ECO:0008006" key="2">
    <source>
        <dbReference type="Google" id="ProtNLM"/>
    </source>
</evidence>
<dbReference type="InterPro" id="IPR008930">
    <property type="entry name" value="Terpenoid_cyclase/PrenylTrfase"/>
</dbReference>
<organism evidence="1">
    <name type="scientific">marine sediment metagenome</name>
    <dbReference type="NCBI Taxonomy" id="412755"/>
    <lineage>
        <taxon>unclassified sequences</taxon>
        <taxon>metagenomes</taxon>
        <taxon>ecological metagenomes</taxon>
    </lineage>
</organism>
<dbReference type="SUPFAM" id="SSF48239">
    <property type="entry name" value="Terpenoid cyclases/Protein prenyltransferases"/>
    <property type="match status" value="1"/>
</dbReference>
<dbReference type="Gene3D" id="1.50.10.20">
    <property type="match status" value="1"/>
</dbReference>
<reference evidence="1" key="1">
    <citation type="journal article" date="2014" name="Front. Microbiol.">
        <title>High frequency of phylogenetically diverse reductive dehalogenase-homologous genes in deep subseafloor sedimentary metagenomes.</title>
        <authorList>
            <person name="Kawai M."/>
            <person name="Futagami T."/>
            <person name="Toyoda A."/>
            <person name="Takaki Y."/>
            <person name="Nishi S."/>
            <person name="Hori S."/>
            <person name="Arai W."/>
            <person name="Tsubouchi T."/>
            <person name="Morono Y."/>
            <person name="Uchiyama I."/>
            <person name="Ito T."/>
            <person name="Fujiyama A."/>
            <person name="Inagaki F."/>
            <person name="Takami H."/>
        </authorList>
    </citation>
    <scope>NUCLEOTIDE SEQUENCE</scope>
    <source>
        <strain evidence="1">Expedition CK06-06</strain>
    </source>
</reference>
<name>X0WDA2_9ZZZZ</name>
<sequence length="198" mass="22571">MNEHLIDSSKAIDFIRNKGKEAEKLKLALMLGEKSATTEKLNDHLNLQNSDGGIPLRMREGSLSTIGPTITFFKDFLILDLKDEIKDNLYRAVNFLLINQHEDGFFEEPQSIKNFEPSIWESPGTDPNRVYCSAIVINFLLGVGDDSYRDFIIKSIEYLSRNWRDDSGFKSYPHALWNAIPSFIAIKGDEDPISRRGL</sequence>